<proteinExistence type="predicted"/>
<evidence type="ECO:0000256" key="1">
    <source>
        <dbReference type="SAM" id="MobiDB-lite"/>
    </source>
</evidence>
<dbReference type="PANTHER" id="PTHR15503:SF22">
    <property type="entry name" value="TRANSPOSON TY3-I GAG POLYPROTEIN"/>
    <property type="match status" value="1"/>
</dbReference>
<keyword evidence="3" id="KW-1185">Reference proteome</keyword>
<dbReference type="OMA" id="CLEIHEH"/>
<name>A0A3Q7EG54_SOLLC</name>
<feature type="compositionally biased region" description="Low complexity" evidence="1">
    <location>
        <begin position="50"/>
        <end position="61"/>
    </location>
</feature>
<reference evidence="2" key="2">
    <citation type="submission" date="2019-01" db="UniProtKB">
        <authorList>
            <consortium name="EnsemblPlants"/>
        </authorList>
    </citation>
    <scope>IDENTIFICATION</scope>
    <source>
        <strain evidence="2">cv. Heinz 1706</strain>
    </source>
</reference>
<dbReference type="CDD" id="cd00303">
    <property type="entry name" value="retropepsin_like"/>
    <property type="match status" value="1"/>
</dbReference>
<dbReference type="Pfam" id="PF08284">
    <property type="entry name" value="RVP_2"/>
    <property type="match status" value="1"/>
</dbReference>
<dbReference type="EnsemblPlants" id="Solyc01g067145.1.1">
    <property type="protein sequence ID" value="Solyc01g067145.1.1"/>
    <property type="gene ID" value="Solyc01g067145.1"/>
</dbReference>
<feature type="region of interest" description="Disordered" evidence="1">
    <location>
        <begin position="38"/>
        <end position="67"/>
    </location>
</feature>
<dbReference type="InterPro" id="IPR021109">
    <property type="entry name" value="Peptidase_aspartic_dom_sf"/>
</dbReference>
<organism evidence="2">
    <name type="scientific">Solanum lycopersicum</name>
    <name type="common">Tomato</name>
    <name type="synonym">Lycopersicon esculentum</name>
    <dbReference type="NCBI Taxonomy" id="4081"/>
    <lineage>
        <taxon>Eukaryota</taxon>
        <taxon>Viridiplantae</taxon>
        <taxon>Streptophyta</taxon>
        <taxon>Embryophyta</taxon>
        <taxon>Tracheophyta</taxon>
        <taxon>Spermatophyta</taxon>
        <taxon>Magnoliopsida</taxon>
        <taxon>eudicotyledons</taxon>
        <taxon>Gunneridae</taxon>
        <taxon>Pentapetalae</taxon>
        <taxon>asterids</taxon>
        <taxon>lamiids</taxon>
        <taxon>Solanales</taxon>
        <taxon>Solanaceae</taxon>
        <taxon>Solanoideae</taxon>
        <taxon>Solaneae</taxon>
        <taxon>Solanum</taxon>
        <taxon>Solanum subgen. Lycopersicon</taxon>
    </lineage>
</organism>
<dbReference type="Gramene" id="Solyc01g067145.1.1">
    <property type="protein sequence ID" value="Solyc01g067145.1.1"/>
    <property type="gene ID" value="Solyc01g067145.1"/>
</dbReference>
<accession>A0A3Q7EG54</accession>
<protein>
    <submittedName>
        <fullName evidence="2">Uncharacterized protein</fullName>
    </submittedName>
</protein>
<evidence type="ECO:0000313" key="2">
    <source>
        <dbReference type="EnsemblPlants" id="Solyc01g067145.1.1"/>
    </source>
</evidence>
<dbReference type="AlphaFoldDB" id="A0A3Q7EG54"/>
<dbReference type="Gene3D" id="2.40.70.10">
    <property type="entry name" value="Acid Proteases"/>
    <property type="match status" value="1"/>
</dbReference>
<dbReference type="InterPro" id="IPR032567">
    <property type="entry name" value="RTL1-rel"/>
</dbReference>
<dbReference type="InParanoid" id="A0A3Q7EG54"/>
<dbReference type="PANTHER" id="PTHR15503">
    <property type="entry name" value="LDOC1 RELATED"/>
    <property type="match status" value="1"/>
</dbReference>
<dbReference type="Proteomes" id="UP000004994">
    <property type="component" value="Chromosome 1"/>
</dbReference>
<sequence>MVSEFQGRFEAMANQTNDISEGLMVRPAFANRIPPLLPNPSTKTFHDPSSKSIVPSSLSTPTQSRPPLRHLTHAEIQSRRERGLCCYCEEKYTVVHKCKTPPHLLLLTDGTDMDPLLPDPFVTDDILAEDLQCIELQEHSAISYNALAGGSSPSTLRFTRKMNGTLIQILVHGGSTHNFIQERVARFLQLSIETISSFPVVVRSGQRLRCDGVARGLMLLIQGTTLTEDLYILSLHGADLVLGVSWLAKLGPVVTNYATRTLEFNLGGNQLVWQGVSPTDVKPVQLHSLRRMAATEAIASSFCLEIVTGYNSVTEQPTVELETLLELYADVFQKPSEWPPSRIQDHAIHLNSGAQPVNVKPYSIIISKNRSWSKWFQKCLKKG</sequence>
<reference evidence="2" key="1">
    <citation type="journal article" date="2012" name="Nature">
        <title>The tomato genome sequence provides insights into fleshy fruit evolution.</title>
        <authorList>
            <consortium name="Tomato Genome Consortium"/>
        </authorList>
    </citation>
    <scope>NUCLEOTIDE SEQUENCE [LARGE SCALE GENOMIC DNA]</scope>
    <source>
        <strain evidence="2">cv. Heinz 1706</strain>
    </source>
</reference>
<evidence type="ECO:0000313" key="3">
    <source>
        <dbReference type="Proteomes" id="UP000004994"/>
    </source>
</evidence>